<keyword evidence="5 7" id="KW-0472">Membrane</keyword>
<dbReference type="InterPro" id="IPR008969">
    <property type="entry name" value="CarboxyPept-like_regulatory"/>
</dbReference>
<dbReference type="SUPFAM" id="SSF56935">
    <property type="entry name" value="Porins"/>
    <property type="match status" value="1"/>
</dbReference>
<gene>
    <name evidence="9" type="ORF">PRLR5076_21960</name>
</gene>
<keyword evidence="6 7" id="KW-0998">Cell outer membrane</keyword>
<dbReference type="GO" id="GO:0009279">
    <property type="term" value="C:cell outer membrane"/>
    <property type="evidence" value="ECO:0007669"/>
    <property type="project" value="UniProtKB-SubCell"/>
</dbReference>
<dbReference type="Gene3D" id="2.40.170.20">
    <property type="entry name" value="TonB-dependent receptor, beta-barrel domain"/>
    <property type="match status" value="1"/>
</dbReference>
<name>A0A9R1CB84_9BACT</name>
<dbReference type="PROSITE" id="PS52016">
    <property type="entry name" value="TONB_DEPENDENT_REC_3"/>
    <property type="match status" value="1"/>
</dbReference>
<keyword evidence="4 7" id="KW-0812">Transmembrane</keyword>
<dbReference type="NCBIfam" id="TIGR04056">
    <property type="entry name" value="OMP_RagA_SusC"/>
    <property type="match status" value="1"/>
</dbReference>
<dbReference type="Pfam" id="PF13715">
    <property type="entry name" value="CarbopepD_reg_2"/>
    <property type="match status" value="1"/>
</dbReference>
<evidence type="ECO:0000313" key="9">
    <source>
        <dbReference type="EMBL" id="GJG59345.1"/>
    </source>
</evidence>
<evidence type="ECO:0000256" key="3">
    <source>
        <dbReference type="ARBA" id="ARBA00022452"/>
    </source>
</evidence>
<keyword evidence="3 7" id="KW-1134">Transmembrane beta strand</keyword>
<dbReference type="AlphaFoldDB" id="A0A9R1CB84"/>
<dbReference type="InterPro" id="IPR012910">
    <property type="entry name" value="Plug_dom"/>
</dbReference>
<dbReference type="InterPro" id="IPR023996">
    <property type="entry name" value="TonB-dep_OMP_SusC/RagA"/>
</dbReference>
<dbReference type="SUPFAM" id="SSF49464">
    <property type="entry name" value="Carboxypeptidase regulatory domain-like"/>
    <property type="match status" value="1"/>
</dbReference>
<evidence type="ECO:0000256" key="6">
    <source>
        <dbReference type="ARBA" id="ARBA00023237"/>
    </source>
</evidence>
<dbReference type="Gene3D" id="2.170.130.10">
    <property type="entry name" value="TonB-dependent receptor, plug domain"/>
    <property type="match status" value="1"/>
</dbReference>
<comment type="similarity">
    <text evidence="7">Belongs to the TonB-dependent receptor family.</text>
</comment>
<evidence type="ECO:0000313" key="10">
    <source>
        <dbReference type="Proteomes" id="UP000825483"/>
    </source>
</evidence>
<dbReference type="EMBL" id="BPUB01000002">
    <property type="protein sequence ID" value="GJG59345.1"/>
    <property type="molecule type" value="Genomic_DNA"/>
</dbReference>
<reference evidence="9" key="1">
    <citation type="journal article" date="2022" name="Int. J. Syst. Evol. Microbiol.">
        <title>Prevotella lacticifex sp. nov., isolated from the rumen of cows.</title>
        <authorList>
            <person name="Shinkai T."/>
            <person name="Ikeyama N."/>
            <person name="Kumagai M."/>
            <person name="Ohmori H."/>
            <person name="Sakamoto M."/>
            <person name="Ohkuma M."/>
            <person name="Mitsumori M."/>
        </authorList>
    </citation>
    <scope>NUCLEOTIDE SEQUENCE</scope>
    <source>
        <strain evidence="9">R5076</strain>
    </source>
</reference>
<dbReference type="Pfam" id="PF07715">
    <property type="entry name" value="Plug"/>
    <property type="match status" value="1"/>
</dbReference>
<dbReference type="Gene3D" id="2.60.40.1120">
    <property type="entry name" value="Carboxypeptidase-like, regulatory domain"/>
    <property type="match status" value="1"/>
</dbReference>
<evidence type="ECO:0000256" key="5">
    <source>
        <dbReference type="ARBA" id="ARBA00023136"/>
    </source>
</evidence>
<evidence type="ECO:0000256" key="2">
    <source>
        <dbReference type="ARBA" id="ARBA00022448"/>
    </source>
</evidence>
<keyword evidence="2 7" id="KW-0813">Transport</keyword>
<evidence type="ECO:0000259" key="8">
    <source>
        <dbReference type="Pfam" id="PF07715"/>
    </source>
</evidence>
<dbReference type="InterPro" id="IPR036942">
    <property type="entry name" value="Beta-barrel_TonB_sf"/>
</dbReference>
<organism evidence="9 10">
    <name type="scientific">Prevotella lacticifex</name>
    <dbReference type="NCBI Taxonomy" id="2854755"/>
    <lineage>
        <taxon>Bacteria</taxon>
        <taxon>Pseudomonadati</taxon>
        <taxon>Bacteroidota</taxon>
        <taxon>Bacteroidia</taxon>
        <taxon>Bacteroidales</taxon>
        <taxon>Prevotellaceae</taxon>
        <taxon>Prevotella</taxon>
    </lineage>
</organism>
<feature type="domain" description="TonB-dependent receptor plug" evidence="8">
    <location>
        <begin position="103"/>
        <end position="227"/>
    </location>
</feature>
<keyword evidence="10" id="KW-1185">Reference proteome</keyword>
<accession>A0A9R1CB84</accession>
<dbReference type="Proteomes" id="UP000825483">
    <property type="component" value="Unassembled WGS sequence"/>
</dbReference>
<comment type="caution">
    <text evidence="9">The sequence shown here is derived from an EMBL/GenBank/DDBJ whole genome shotgun (WGS) entry which is preliminary data.</text>
</comment>
<dbReference type="InterPro" id="IPR037066">
    <property type="entry name" value="Plug_dom_sf"/>
</dbReference>
<dbReference type="InterPro" id="IPR039426">
    <property type="entry name" value="TonB-dep_rcpt-like"/>
</dbReference>
<evidence type="ECO:0000256" key="4">
    <source>
        <dbReference type="ARBA" id="ARBA00022692"/>
    </source>
</evidence>
<comment type="subcellular location">
    <subcellularLocation>
        <location evidence="1 7">Cell outer membrane</location>
        <topology evidence="1 7">Multi-pass membrane protein</topology>
    </subcellularLocation>
</comment>
<proteinExistence type="inferred from homology"/>
<evidence type="ECO:0000256" key="1">
    <source>
        <dbReference type="ARBA" id="ARBA00004571"/>
    </source>
</evidence>
<protein>
    <submittedName>
        <fullName evidence="9">SusC/RagA family TonB-linked outer membrane protein</fullName>
    </submittedName>
</protein>
<sequence length="1096" mass="122017">MGLAMAQTTISGTVISSEDNQPIIGASVIIDGTSTGSVTDIDGHFEFTSPKPSPSITVSYIGMKSQKLKGGANMKITLSPDDQSHQLGEVVVTGIQKMDKRLFTGATTKIDANKARLDGVADVSRSLEGRVAGVSVENVSSTFGTAPKIRVRGATSIYGSSSPLWVVDGVILEDAVNVSADDLSSGDATTLISNAIAGLNADDIESFQVLKDGSATSIYGARAMAGVVVVTTKRGRAGHSSINYTGEFTYRMKPSYNNYNISNSQEQMGIYKEMAAKGWLEMASLVNSSTSGLYGQMYKLIDTYNKSNGQFGLPYTQSAMNSYLQQAEFRNTDWFDLLFNNNVMQNHSVSVSTGTDKANMYASLSALNDPGWYKDSKVERYTANITAGYKLSKWLNITLRANASHRDQNAPGTLNQNVDPVSGTVSRDFDINPFSYSLNTSRTLDPNAMYTRNYAPFNIFDELNNNYIKVQTNDMKFQGDLSWKPIEGVEVYLLGSYRTYKATREHVVLNNSNQAEAYRAGVDNPSVMYNNSFLYTDPDVPNSLPISVMPVGGINVMNENSVKQLDFRGTVSYNHIWNDTHIFNAMVGMEANRADYDARMNSVYGVDYNNGRLQTITPKFYKQAQEEGTTLNSFSYSWTRRLAYFATASYSYKGRYTVNLTGRYDGNNNMGHNRSSRWLPTGNVSASWNAHEEEWFKKWSAEHHNWLSHATLRMSYSLTGDQVAASNASPIFSSTLIWRPQGAQQETGIGLSKLGNSELTYEKKKEFNLGFDLGFLSNRINLVTDIYWRNNYDLMGYINTTGAGGEIRKYANDAKMKSNGVEFTLSTHNIMAKDWDWNTDLTFSYAHTKITSLLSQANVINLVYNSGSNIRVGYPHRSLFSIPFVGLNDEGIPQFINEKGELTTTDINFQEYEKLGFLKYEGSAEPVYTGGLNNTLRWKNWRLNVFITYSFGNKLRLDPVFSASYSDMTAMPKEFKNRWVMPGDENITTIPAIASVRQYYNDRTLGYAYSAYNYSSARIADGGFIRMKDISLTYDFNKSFVNKLRLSNLSLKLDATNLFLIYADDKLNGQDPEFVNAGGVSSPLSKQFTFTLRLGL</sequence>
<evidence type="ECO:0000256" key="7">
    <source>
        <dbReference type="PROSITE-ProRule" id="PRU01360"/>
    </source>
</evidence>
<dbReference type="NCBIfam" id="TIGR04057">
    <property type="entry name" value="SusC_RagA_signa"/>
    <property type="match status" value="1"/>
</dbReference>
<dbReference type="InterPro" id="IPR023997">
    <property type="entry name" value="TonB-dep_OMP_SusC/RagA_CS"/>
</dbReference>